<feature type="signal peptide" evidence="2">
    <location>
        <begin position="1"/>
        <end position="18"/>
    </location>
</feature>
<dbReference type="AlphaFoldDB" id="A0A1M8AA64"/>
<dbReference type="GO" id="GO:0043130">
    <property type="term" value="F:ubiquitin binding"/>
    <property type="evidence" value="ECO:0007669"/>
    <property type="project" value="InterPro"/>
</dbReference>
<sequence>MNDLVGVVFALFTLWVIARIIGGASREGRSLGRNTEQMQQMVGVVKSMFPHVPEASIRYDLMVSGSAEVTCDKILQQGYLPPPPDGFPGADEAQRPAVEEPVQQSTETEPPTAPANLITRYRLEGRLADTDTSSAISTAWSDNANDRQKSLEERKAQMILQARRRMAQRQNQQGPASAAPITPL</sequence>
<protein>
    <recommendedName>
        <fullName evidence="3">CUE domain-containing protein</fullName>
    </recommendedName>
</protein>
<dbReference type="CDD" id="cd14424">
    <property type="entry name" value="CUE_Cue1p_like"/>
    <property type="match status" value="1"/>
</dbReference>
<feature type="domain" description="CUE" evidence="3">
    <location>
        <begin position="37"/>
        <end position="79"/>
    </location>
</feature>
<keyword evidence="5" id="KW-1185">Reference proteome</keyword>
<evidence type="ECO:0000256" key="2">
    <source>
        <dbReference type="SAM" id="SignalP"/>
    </source>
</evidence>
<feature type="region of interest" description="Disordered" evidence="1">
    <location>
        <begin position="78"/>
        <end position="116"/>
    </location>
</feature>
<dbReference type="Gene3D" id="1.10.8.10">
    <property type="entry name" value="DNA helicase RuvA subunit, C-terminal domain"/>
    <property type="match status" value="1"/>
</dbReference>
<evidence type="ECO:0000313" key="5">
    <source>
        <dbReference type="Proteomes" id="UP000186303"/>
    </source>
</evidence>
<proteinExistence type="predicted"/>
<evidence type="ECO:0000313" key="4">
    <source>
        <dbReference type="EMBL" id="SHO79330.1"/>
    </source>
</evidence>
<dbReference type="OrthoDB" id="3824970at2759"/>
<organism evidence="4 5">
    <name type="scientific">Malassezia sympodialis (strain ATCC 42132)</name>
    <name type="common">Atopic eczema-associated yeast</name>
    <dbReference type="NCBI Taxonomy" id="1230383"/>
    <lineage>
        <taxon>Eukaryota</taxon>
        <taxon>Fungi</taxon>
        <taxon>Dikarya</taxon>
        <taxon>Basidiomycota</taxon>
        <taxon>Ustilaginomycotina</taxon>
        <taxon>Malasseziomycetes</taxon>
        <taxon>Malasseziales</taxon>
        <taxon>Malasseziaceae</taxon>
        <taxon>Malassezia</taxon>
    </lineage>
</organism>
<accession>A0A1M8AA64</accession>
<gene>
    <name evidence="4" type="ORF">MSYG_3680</name>
</gene>
<dbReference type="OMA" id="RRDIMWD"/>
<feature type="region of interest" description="Disordered" evidence="1">
    <location>
        <begin position="162"/>
        <end position="184"/>
    </location>
</feature>
<evidence type="ECO:0000259" key="3">
    <source>
        <dbReference type="PROSITE" id="PS51140"/>
    </source>
</evidence>
<dbReference type="PROSITE" id="PS51140">
    <property type="entry name" value="CUE"/>
    <property type="match status" value="1"/>
</dbReference>
<dbReference type="Proteomes" id="UP000186303">
    <property type="component" value="Chromosome 6"/>
</dbReference>
<reference evidence="5" key="1">
    <citation type="journal article" date="2017" name="Nucleic Acids Res.">
        <title>Proteogenomics produces comprehensive and highly accurate protein-coding gene annotation in a complete genome assembly of Malassezia sympodialis.</title>
        <authorList>
            <person name="Zhu Y."/>
            <person name="Engstroem P.G."/>
            <person name="Tellgren-Roth C."/>
            <person name="Baudo C.D."/>
            <person name="Kennell J.C."/>
            <person name="Sun S."/>
            <person name="Billmyre R.B."/>
            <person name="Schroeder M.S."/>
            <person name="Andersson A."/>
            <person name="Holm T."/>
            <person name="Sigurgeirsson B."/>
            <person name="Wu G."/>
            <person name="Sankaranarayanan S.R."/>
            <person name="Siddharthan R."/>
            <person name="Sanyal K."/>
            <person name="Lundeberg J."/>
            <person name="Nystedt B."/>
            <person name="Boekhout T."/>
            <person name="Dawson T.L. Jr."/>
            <person name="Heitman J."/>
            <person name="Scheynius A."/>
            <person name="Lehtioe J."/>
        </authorList>
    </citation>
    <scope>NUCLEOTIDE SEQUENCE [LARGE SCALE GENOMIC DNA]</scope>
    <source>
        <strain evidence="5">ATCC 42132</strain>
    </source>
</reference>
<dbReference type="InterPro" id="IPR003892">
    <property type="entry name" value="CUE"/>
</dbReference>
<evidence type="ECO:0000256" key="1">
    <source>
        <dbReference type="SAM" id="MobiDB-lite"/>
    </source>
</evidence>
<name>A0A1M8AA64_MALS4</name>
<dbReference type="Pfam" id="PF02845">
    <property type="entry name" value="CUE"/>
    <property type="match status" value="1"/>
</dbReference>
<dbReference type="SMART" id="SM00546">
    <property type="entry name" value="CUE"/>
    <property type="match status" value="1"/>
</dbReference>
<dbReference type="STRING" id="1230383.A0A1M8AA64"/>
<keyword evidence="2" id="KW-0732">Signal</keyword>
<feature type="chain" id="PRO_5012297292" description="CUE domain-containing protein" evidence="2">
    <location>
        <begin position="19"/>
        <end position="184"/>
    </location>
</feature>
<dbReference type="VEuPathDB" id="FungiDB:MSYG_3680"/>
<dbReference type="EMBL" id="LT671826">
    <property type="protein sequence ID" value="SHO79330.1"/>
    <property type="molecule type" value="Genomic_DNA"/>
</dbReference>